<evidence type="ECO:0000256" key="11">
    <source>
        <dbReference type="ARBA" id="ARBA00022842"/>
    </source>
</evidence>
<name>A0A6L7GR87_9ACTN</name>
<accession>A0A6L7GR87</accession>
<keyword evidence="21" id="KW-1185">Reference proteome</keyword>
<dbReference type="AlphaFoldDB" id="A0A6L7GR87"/>
<evidence type="ECO:0000256" key="4">
    <source>
        <dbReference type="ARBA" id="ARBA00010561"/>
    </source>
</evidence>
<dbReference type="EC" id="2.7.8.26" evidence="5 19"/>
<keyword evidence="8 19" id="KW-0169">Cobalamin biosynthesis</keyword>
<dbReference type="InterPro" id="IPR003805">
    <property type="entry name" value="CobS"/>
</dbReference>
<keyword evidence="10 19" id="KW-0812">Transmembrane</keyword>
<evidence type="ECO:0000256" key="9">
    <source>
        <dbReference type="ARBA" id="ARBA00022679"/>
    </source>
</evidence>
<evidence type="ECO:0000256" key="19">
    <source>
        <dbReference type="HAMAP-Rule" id="MF_00719"/>
    </source>
</evidence>
<evidence type="ECO:0000256" key="18">
    <source>
        <dbReference type="ARBA" id="ARBA00049504"/>
    </source>
</evidence>
<dbReference type="EMBL" id="WMBR01000001">
    <property type="protein sequence ID" value="MXP21068.1"/>
    <property type="molecule type" value="Genomic_DNA"/>
</dbReference>
<evidence type="ECO:0000313" key="21">
    <source>
        <dbReference type="Proteomes" id="UP000475545"/>
    </source>
</evidence>
<evidence type="ECO:0000256" key="8">
    <source>
        <dbReference type="ARBA" id="ARBA00022573"/>
    </source>
</evidence>
<feature type="transmembrane region" description="Helical" evidence="19">
    <location>
        <begin position="62"/>
        <end position="79"/>
    </location>
</feature>
<evidence type="ECO:0000256" key="2">
    <source>
        <dbReference type="ARBA" id="ARBA00004651"/>
    </source>
</evidence>
<reference evidence="20 21" key="1">
    <citation type="submission" date="2019-11" db="EMBL/GenBank/DDBJ databases">
        <title>Gordonia sp. nov., a novel actinobacterium isolated from mangrove soil in Hainan.</title>
        <authorList>
            <person name="Huang X."/>
            <person name="Xie Y."/>
            <person name="Chu X."/>
            <person name="Xiao K."/>
        </authorList>
    </citation>
    <scope>NUCLEOTIDE SEQUENCE [LARGE SCALE GENOMIC DNA]</scope>
    <source>
        <strain evidence="20 21">HNM0687</strain>
    </source>
</reference>
<evidence type="ECO:0000256" key="7">
    <source>
        <dbReference type="ARBA" id="ARBA00022475"/>
    </source>
</evidence>
<gene>
    <name evidence="19" type="primary">cobS</name>
    <name evidence="20" type="ORF">GIY30_06840</name>
</gene>
<protein>
    <recommendedName>
        <fullName evidence="6 19">Adenosylcobinamide-GDP ribazoletransferase</fullName>
        <ecNumber evidence="5 19">2.7.8.26</ecNumber>
    </recommendedName>
    <alternativeName>
        <fullName evidence="16 19">Cobalamin synthase</fullName>
    </alternativeName>
    <alternativeName>
        <fullName evidence="15 19">Cobalamin-5'-phosphate synthase</fullName>
    </alternativeName>
</protein>
<feature type="transmembrane region" description="Helical" evidence="19">
    <location>
        <begin position="238"/>
        <end position="257"/>
    </location>
</feature>
<dbReference type="HAMAP" id="MF_00719">
    <property type="entry name" value="CobS"/>
    <property type="match status" value="1"/>
</dbReference>
<feature type="transmembrane region" description="Helical" evidence="19">
    <location>
        <begin position="205"/>
        <end position="226"/>
    </location>
</feature>
<keyword evidence="11 19" id="KW-0460">Magnesium</keyword>
<dbReference type="PANTHER" id="PTHR34148:SF1">
    <property type="entry name" value="ADENOSYLCOBINAMIDE-GDP RIBAZOLETRANSFERASE"/>
    <property type="match status" value="1"/>
</dbReference>
<dbReference type="GO" id="GO:0051073">
    <property type="term" value="F:adenosylcobinamide-GDP ribazoletransferase activity"/>
    <property type="evidence" value="ECO:0007669"/>
    <property type="project" value="UniProtKB-UniRule"/>
</dbReference>
<feature type="transmembrane region" description="Helical" evidence="19">
    <location>
        <begin position="31"/>
        <end position="56"/>
    </location>
</feature>
<comment type="caution">
    <text evidence="20">The sequence shown here is derived from an EMBL/GenBank/DDBJ whole genome shotgun (WGS) entry which is preliminary data.</text>
</comment>
<comment type="subcellular location">
    <subcellularLocation>
        <location evidence="2 19">Cell membrane</location>
        <topology evidence="2 19">Multi-pass membrane protein</topology>
    </subcellularLocation>
</comment>
<comment type="catalytic activity">
    <reaction evidence="18 19">
        <text>alpha-ribazole 5'-phosphate + adenosylcob(III)inamide-GDP = adenosylcob(III)alamin 5'-phosphate + GMP + H(+)</text>
        <dbReference type="Rhea" id="RHEA:23560"/>
        <dbReference type="ChEBI" id="CHEBI:15378"/>
        <dbReference type="ChEBI" id="CHEBI:57918"/>
        <dbReference type="ChEBI" id="CHEBI:58115"/>
        <dbReference type="ChEBI" id="CHEBI:60487"/>
        <dbReference type="ChEBI" id="CHEBI:60493"/>
        <dbReference type="EC" id="2.7.8.26"/>
    </reaction>
</comment>
<comment type="catalytic activity">
    <reaction evidence="17 19">
        <text>alpha-ribazole + adenosylcob(III)inamide-GDP = adenosylcob(III)alamin + GMP + H(+)</text>
        <dbReference type="Rhea" id="RHEA:16049"/>
        <dbReference type="ChEBI" id="CHEBI:10329"/>
        <dbReference type="ChEBI" id="CHEBI:15378"/>
        <dbReference type="ChEBI" id="CHEBI:18408"/>
        <dbReference type="ChEBI" id="CHEBI:58115"/>
        <dbReference type="ChEBI" id="CHEBI:60487"/>
        <dbReference type="EC" id="2.7.8.26"/>
    </reaction>
</comment>
<evidence type="ECO:0000256" key="5">
    <source>
        <dbReference type="ARBA" id="ARBA00013200"/>
    </source>
</evidence>
<sequence length="258" mass="25719">MLSPVRAVHIALSWLTVLPLPQPTVTMDRKVGAAVMAAVPVVGTVLGVLAAGFAAALALTDLPAMMIGLLVVAALALVTRGMHIDGLADTADGLGCYGPLERVAEVMKSGSSGPFGVAAVVVVLAVQAVGFGALTQQHRFYDLAFAIALGRLVAVIGARRGLQAARPEGFGALVAGTQKRSLVGWMAAAVVGAVAVGWQPDDLDVPAAIGAVAVVAVVAAFGWLATAHCARRAGGVNGDILGAGTEVGVAIAVIGLLV</sequence>
<keyword evidence="7 19" id="KW-1003">Cell membrane</keyword>
<evidence type="ECO:0000256" key="10">
    <source>
        <dbReference type="ARBA" id="ARBA00022692"/>
    </source>
</evidence>
<dbReference type="Proteomes" id="UP000475545">
    <property type="component" value="Unassembled WGS sequence"/>
</dbReference>
<evidence type="ECO:0000256" key="13">
    <source>
        <dbReference type="ARBA" id="ARBA00023136"/>
    </source>
</evidence>
<evidence type="ECO:0000256" key="17">
    <source>
        <dbReference type="ARBA" id="ARBA00048623"/>
    </source>
</evidence>
<proteinExistence type="inferred from homology"/>
<evidence type="ECO:0000256" key="6">
    <source>
        <dbReference type="ARBA" id="ARBA00015850"/>
    </source>
</evidence>
<dbReference type="GO" id="GO:0009236">
    <property type="term" value="P:cobalamin biosynthetic process"/>
    <property type="evidence" value="ECO:0007669"/>
    <property type="project" value="UniProtKB-UniRule"/>
</dbReference>
<evidence type="ECO:0000313" key="20">
    <source>
        <dbReference type="EMBL" id="MXP21068.1"/>
    </source>
</evidence>
<comment type="similarity">
    <text evidence="4 19">Belongs to the CobS family.</text>
</comment>
<feature type="transmembrane region" description="Helical" evidence="19">
    <location>
        <begin position="182"/>
        <end position="199"/>
    </location>
</feature>
<evidence type="ECO:0000256" key="3">
    <source>
        <dbReference type="ARBA" id="ARBA00004663"/>
    </source>
</evidence>
<comment type="pathway">
    <text evidence="3 19">Cofactor biosynthesis; adenosylcobalamin biosynthesis; adenosylcobalamin from cob(II)yrinate a,c-diamide: step 7/7.</text>
</comment>
<evidence type="ECO:0000256" key="16">
    <source>
        <dbReference type="ARBA" id="ARBA00032853"/>
    </source>
</evidence>
<comment type="cofactor">
    <cofactor evidence="1 19">
        <name>Mg(2+)</name>
        <dbReference type="ChEBI" id="CHEBI:18420"/>
    </cofactor>
</comment>
<feature type="transmembrane region" description="Helical" evidence="19">
    <location>
        <begin position="115"/>
        <end position="134"/>
    </location>
</feature>
<evidence type="ECO:0000256" key="14">
    <source>
        <dbReference type="ARBA" id="ARBA00025228"/>
    </source>
</evidence>
<dbReference type="RefSeq" id="WP_160901118.1">
    <property type="nucleotide sequence ID" value="NZ_CP102850.1"/>
</dbReference>
<organism evidence="20 21">
    <name type="scientific">Gordonia mangrovi</name>
    <dbReference type="NCBI Taxonomy" id="2665643"/>
    <lineage>
        <taxon>Bacteria</taxon>
        <taxon>Bacillati</taxon>
        <taxon>Actinomycetota</taxon>
        <taxon>Actinomycetes</taxon>
        <taxon>Mycobacteriales</taxon>
        <taxon>Gordoniaceae</taxon>
        <taxon>Gordonia</taxon>
    </lineage>
</organism>
<dbReference type="UniPathway" id="UPA00148">
    <property type="reaction ID" value="UER00238"/>
</dbReference>
<dbReference type="GO" id="GO:0008818">
    <property type="term" value="F:cobalamin 5'-phosphate synthase activity"/>
    <property type="evidence" value="ECO:0007669"/>
    <property type="project" value="UniProtKB-UniRule"/>
</dbReference>
<evidence type="ECO:0000256" key="12">
    <source>
        <dbReference type="ARBA" id="ARBA00022989"/>
    </source>
</evidence>
<dbReference type="GO" id="GO:0005886">
    <property type="term" value="C:plasma membrane"/>
    <property type="evidence" value="ECO:0007669"/>
    <property type="project" value="UniProtKB-SubCell"/>
</dbReference>
<comment type="function">
    <text evidence="14 19">Joins adenosylcobinamide-GDP and alpha-ribazole to generate adenosylcobalamin (Ado-cobalamin). Also synthesizes adenosylcobalamin 5'-phosphate from adenosylcobinamide-GDP and alpha-ribazole 5'-phosphate.</text>
</comment>
<keyword evidence="13 19" id="KW-0472">Membrane</keyword>
<dbReference type="PANTHER" id="PTHR34148">
    <property type="entry name" value="ADENOSYLCOBINAMIDE-GDP RIBAZOLETRANSFERASE"/>
    <property type="match status" value="1"/>
</dbReference>
<keyword evidence="9 19" id="KW-0808">Transferase</keyword>
<evidence type="ECO:0000256" key="15">
    <source>
        <dbReference type="ARBA" id="ARBA00032605"/>
    </source>
</evidence>
<evidence type="ECO:0000256" key="1">
    <source>
        <dbReference type="ARBA" id="ARBA00001946"/>
    </source>
</evidence>
<keyword evidence="12 19" id="KW-1133">Transmembrane helix</keyword>
<dbReference type="Pfam" id="PF02654">
    <property type="entry name" value="CobS"/>
    <property type="match status" value="1"/>
</dbReference>